<organism evidence="3">
    <name type="scientific">Salpingoeca rosetta (strain ATCC 50818 / BSB-021)</name>
    <dbReference type="NCBI Taxonomy" id="946362"/>
    <lineage>
        <taxon>Eukaryota</taxon>
        <taxon>Choanoflagellata</taxon>
        <taxon>Craspedida</taxon>
        <taxon>Salpingoecidae</taxon>
        <taxon>Salpingoeca</taxon>
    </lineage>
</organism>
<dbReference type="GeneID" id="16069980"/>
<dbReference type="RefSeq" id="XP_004989435.1">
    <property type="nucleotide sequence ID" value="XM_004989378.1"/>
</dbReference>
<gene>
    <name evidence="2" type="ORF">PTSG_09183</name>
</gene>
<evidence type="ECO:0000313" key="3">
    <source>
        <dbReference type="Proteomes" id="UP000007799"/>
    </source>
</evidence>
<feature type="region of interest" description="Disordered" evidence="1">
    <location>
        <begin position="139"/>
        <end position="191"/>
    </location>
</feature>
<keyword evidence="3" id="KW-1185">Reference proteome</keyword>
<evidence type="ECO:0000313" key="2">
    <source>
        <dbReference type="EMBL" id="EGD78486.1"/>
    </source>
</evidence>
<dbReference type="KEGG" id="sre:PTSG_09183"/>
<name>F2UMY7_SALR5</name>
<dbReference type="Proteomes" id="UP000007799">
    <property type="component" value="Unassembled WGS sequence"/>
</dbReference>
<sequence length="219" mass="24078">MVLTKSKAGSDSAPRRASEPSQSPQSPPPLMNIRDWLETQRTKYGRRFRILARLPRNHPSPEKDLPTRRLRNLILEFVRNNPRWAHQQRHANKAASAPDEQQQQQQDGEEAAVEQQQQQQQQADEQVLAASDCVMEAKCTADSNPTPNPEKRRKRATSTSSSCSSTLSQASSLGSPVDAPHSPTAVEATAAKAGGHAVTNVHNDSANVHNGSTYQYEAV</sequence>
<feature type="compositionally biased region" description="Low complexity" evidence="1">
    <location>
        <begin position="113"/>
        <end position="126"/>
    </location>
</feature>
<proteinExistence type="predicted"/>
<dbReference type="EMBL" id="GL832983">
    <property type="protein sequence ID" value="EGD78486.1"/>
    <property type="molecule type" value="Genomic_DNA"/>
</dbReference>
<feature type="region of interest" description="Disordered" evidence="1">
    <location>
        <begin position="1"/>
        <end position="38"/>
    </location>
</feature>
<protein>
    <submittedName>
        <fullName evidence="2">Uncharacterized protein</fullName>
    </submittedName>
</protein>
<dbReference type="AlphaFoldDB" id="F2UMY7"/>
<dbReference type="InParanoid" id="F2UMY7"/>
<evidence type="ECO:0000256" key="1">
    <source>
        <dbReference type="SAM" id="MobiDB-lite"/>
    </source>
</evidence>
<accession>F2UMY7</accession>
<reference evidence="2" key="1">
    <citation type="submission" date="2009-08" db="EMBL/GenBank/DDBJ databases">
        <title>Annotation of Salpingoeca rosetta.</title>
        <authorList>
            <consortium name="The Broad Institute Genome Sequencing Platform"/>
            <person name="Russ C."/>
            <person name="Cuomo C."/>
            <person name="Burger G."/>
            <person name="Gray M.W."/>
            <person name="Holland P.W.H."/>
            <person name="King N."/>
            <person name="Lang F.B.F."/>
            <person name="Roger A.J."/>
            <person name="Ruiz-Trillo I."/>
            <person name="Young S.K."/>
            <person name="Zeng Q."/>
            <person name="Gargeya S."/>
            <person name="Alvarado L."/>
            <person name="Berlin A."/>
            <person name="Chapman S.B."/>
            <person name="Chen Z."/>
            <person name="Freedman E."/>
            <person name="Gellesch M."/>
            <person name="Goldberg J."/>
            <person name="Griggs A."/>
            <person name="Gujja S."/>
            <person name="Heilman E."/>
            <person name="Heiman D."/>
            <person name="Howarth C."/>
            <person name="Mehta T."/>
            <person name="Neiman D."/>
            <person name="Pearson M."/>
            <person name="Roberts A."/>
            <person name="Saif S."/>
            <person name="Shea T."/>
            <person name="Shenoy N."/>
            <person name="Sisk P."/>
            <person name="Stolte C."/>
            <person name="Sykes S."/>
            <person name="White J."/>
            <person name="Yandava C."/>
            <person name="Haas B."/>
            <person name="Nusbaum C."/>
            <person name="Birren B."/>
        </authorList>
    </citation>
    <scope>NUCLEOTIDE SEQUENCE [LARGE SCALE GENOMIC DNA]</scope>
    <source>
        <strain evidence="2">ATCC 50818</strain>
    </source>
</reference>
<feature type="region of interest" description="Disordered" evidence="1">
    <location>
        <begin position="86"/>
        <end position="127"/>
    </location>
</feature>
<feature type="compositionally biased region" description="Low complexity" evidence="1">
    <location>
        <begin position="157"/>
        <end position="175"/>
    </location>
</feature>